<evidence type="ECO:0000313" key="2">
    <source>
        <dbReference type="EMBL" id="URN93065.1"/>
    </source>
</evidence>
<feature type="coiled-coil region" evidence="1">
    <location>
        <begin position="4"/>
        <end position="52"/>
    </location>
</feature>
<dbReference type="KEGG" id="plig:NAG76_14590"/>
<evidence type="ECO:0000256" key="1">
    <source>
        <dbReference type="SAM" id="Coils"/>
    </source>
</evidence>
<sequence length="73" mass="8349">MKAILSTEEALNRLEQLYQASQIQDVELVKYIEHLAAENEQLKLTLHKLRTTIAQKGNTISSMHSKLTDALRE</sequence>
<name>A0A9J6ZB47_9BACL</name>
<evidence type="ECO:0000313" key="3">
    <source>
        <dbReference type="Proteomes" id="UP001056756"/>
    </source>
</evidence>
<proteinExistence type="predicted"/>
<accession>A0A9J6ZB47</accession>
<dbReference type="Proteomes" id="UP001056756">
    <property type="component" value="Chromosome"/>
</dbReference>
<gene>
    <name evidence="2" type="ORF">NAG76_14590</name>
</gene>
<protein>
    <submittedName>
        <fullName evidence="2">Uncharacterized protein</fullName>
    </submittedName>
</protein>
<organism evidence="2 3">
    <name type="scientific">Candidatus Pristimantibacillus lignocellulolyticus</name>
    <dbReference type="NCBI Taxonomy" id="2994561"/>
    <lineage>
        <taxon>Bacteria</taxon>
        <taxon>Bacillati</taxon>
        <taxon>Bacillota</taxon>
        <taxon>Bacilli</taxon>
        <taxon>Bacillales</taxon>
        <taxon>Paenibacillaceae</taxon>
        <taxon>Candidatus Pristimantibacillus</taxon>
    </lineage>
</organism>
<keyword evidence="1" id="KW-0175">Coiled coil</keyword>
<dbReference type="AlphaFoldDB" id="A0A9J6ZB47"/>
<dbReference type="EMBL" id="CP097899">
    <property type="protein sequence ID" value="URN93065.1"/>
    <property type="molecule type" value="Genomic_DNA"/>
</dbReference>
<reference evidence="2" key="1">
    <citation type="submission" date="2022-05" db="EMBL/GenBank/DDBJ databases">
        <title>Novel bacterial taxa in a minimal lignocellulolytic consortium and its capacity to transform plastics disclosed by genome-resolved metagenomics.</title>
        <authorList>
            <person name="Rodriguez C.A.D."/>
            <person name="Diaz-Garcia L."/>
            <person name="Herrera K."/>
            <person name="Tarazona N.A."/>
            <person name="Sproer C."/>
            <person name="Overmann J."/>
            <person name="Jimenez D.J."/>
        </authorList>
    </citation>
    <scope>NUCLEOTIDE SEQUENCE</scope>
    <source>
        <strain evidence="2">MAG5</strain>
    </source>
</reference>